<dbReference type="InterPro" id="IPR013783">
    <property type="entry name" value="Ig-like_fold"/>
</dbReference>
<evidence type="ECO:0000313" key="9">
    <source>
        <dbReference type="EMBL" id="QJR10151.1"/>
    </source>
</evidence>
<dbReference type="CDD" id="cd00146">
    <property type="entry name" value="PKD"/>
    <property type="match status" value="1"/>
</dbReference>
<dbReference type="EMBL" id="CP053069">
    <property type="protein sequence ID" value="QJR10151.1"/>
    <property type="molecule type" value="Genomic_DNA"/>
</dbReference>
<feature type="domain" description="Cytochrome c" evidence="8">
    <location>
        <begin position="1080"/>
        <end position="1205"/>
    </location>
</feature>
<dbReference type="InterPro" id="IPR036909">
    <property type="entry name" value="Cyt_c-like_dom_sf"/>
</dbReference>
<keyword evidence="2 5" id="KW-0479">Metal-binding</keyword>
<dbReference type="Pfam" id="PF08309">
    <property type="entry name" value="LVIVD"/>
    <property type="match status" value="1"/>
</dbReference>
<evidence type="ECO:0000259" key="8">
    <source>
        <dbReference type="PROSITE" id="PS51007"/>
    </source>
</evidence>
<dbReference type="Gene3D" id="2.60.40.10">
    <property type="entry name" value="Immunoglobulins"/>
    <property type="match status" value="1"/>
</dbReference>
<feature type="chain" id="PRO_5026927827" description="PKD domain-containing protein" evidence="6">
    <location>
        <begin position="25"/>
        <end position="1594"/>
    </location>
</feature>
<evidence type="ECO:0008006" key="11">
    <source>
        <dbReference type="Google" id="ProtNLM"/>
    </source>
</evidence>
<dbReference type="PROSITE" id="PS50093">
    <property type="entry name" value="PKD"/>
    <property type="match status" value="1"/>
</dbReference>
<dbReference type="SUPFAM" id="SSF51004">
    <property type="entry name" value="C-terminal (heme d1) domain of cytochrome cd1-nitrite reductase"/>
    <property type="match status" value="1"/>
</dbReference>
<dbReference type="GO" id="GO:0009055">
    <property type="term" value="F:electron transfer activity"/>
    <property type="evidence" value="ECO:0007669"/>
    <property type="project" value="InterPro"/>
</dbReference>
<dbReference type="Proteomes" id="UP000501534">
    <property type="component" value="Chromosome"/>
</dbReference>
<dbReference type="InterPro" id="IPR032812">
    <property type="entry name" value="SbsA_Ig"/>
</dbReference>
<dbReference type="PROSITE" id="PS51007">
    <property type="entry name" value="CYTC"/>
    <property type="match status" value="2"/>
</dbReference>
<dbReference type="Pfam" id="PF20597">
    <property type="entry name" value="pAdhesive_15"/>
    <property type="match status" value="1"/>
</dbReference>
<dbReference type="SMART" id="SM00089">
    <property type="entry name" value="PKD"/>
    <property type="match status" value="1"/>
</dbReference>
<dbReference type="SUPFAM" id="SSF50978">
    <property type="entry name" value="WD40 repeat-like"/>
    <property type="match status" value="1"/>
</dbReference>
<dbReference type="InterPro" id="IPR011048">
    <property type="entry name" value="Haem_d1_sf"/>
</dbReference>
<dbReference type="SUPFAM" id="SSF46626">
    <property type="entry name" value="Cytochrome c"/>
    <property type="match status" value="2"/>
</dbReference>
<dbReference type="InterPro" id="IPR026588">
    <property type="entry name" value="Choice_anch_A"/>
</dbReference>
<evidence type="ECO:0000256" key="5">
    <source>
        <dbReference type="PROSITE-ProRule" id="PRU00433"/>
    </source>
</evidence>
<dbReference type="InterPro" id="IPR015943">
    <property type="entry name" value="WD40/YVTN_repeat-like_dom_sf"/>
</dbReference>
<dbReference type="InterPro" id="IPR051200">
    <property type="entry name" value="Host-pathogen_enzymatic-act"/>
</dbReference>
<keyword evidence="4 5" id="KW-0408">Iron</keyword>
<dbReference type="Pfam" id="PF21419">
    <property type="entry name" value="RoxA-like_Cyt-c"/>
    <property type="match status" value="1"/>
</dbReference>
<dbReference type="Pfam" id="PF00801">
    <property type="entry name" value="PKD"/>
    <property type="match status" value="1"/>
</dbReference>
<evidence type="ECO:0000256" key="1">
    <source>
        <dbReference type="ARBA" id="ARBA00022617"/>
    </source>
</evidence>
<keyword evidence="10" id="KW-1185">Reference proteome</keyword>
<keyword evidence="1 5" id="KW-0349">Heme</keyword>
<dbReference type="InterPro" id="IPR022409">
    <property type="entry name" value="PKD/Chitinase_dom"/>
</dbReference>
<dbReference type="SUPFAM" id="SSF49299">
    <property type="entry name" value="PKD domain"/>
    <property type="match status" value="1"/>
</dbReference>
<protein>
    <recommendedName>
        <fullName evidence="11">PKD domain-containing protein</fullName>
    </recommendedName>
</protein>
<feature type="domain" description="Cytochrome c" evidence="8">
    <location>
        <begin position="1225"/>
        <end position="1327"/>
    </location>
</feature>
<dbReference type="GO" id="GO:0046872">
    <property type="term" value="F:metal ion binding"/>
    <property type="evidence" value="ECO:0007669"/>
    <property type="project" value="UniProtKB-KW"/>
</dbReference>
<dbReference type="InterPro" id="IPR035986">
    <property type="entry name" value="PKD_dom_sf"/>
</dbReference>
<dbReference type="InterPro" id="IPR036322">
    <property type="entry name" value="WD40_repeat_dom_sf"/>
</dbReference>
<evidence type="ECO:0000256" key="3">
    <source>
        <dbReference type="ARBA" id="ARBA00022729"/>
    </source>
</evidence>
<name>A0A6M4GSC1_9PROT</name>
<dbReference type="RefSeq" id="WP_171090456.1">
    <property type="nucleotide sequence ID" value="NZ_CP053069.1"/>
</dbReference>
<gene>
    <name evidence="9" type="ORF">DSM104443_01205</name>
</gene>
<dbReference type="GO" id="GO:0020037">
    <property type="term" value="F:heme binding"/>
    <property type="evidence" value="ECO:0007669"/>
    <property type="project" value="InterPro"/>
</dbReference>
<evidence type="ECO:0000256" key="2">
    <source>
        <dbReference type="ARBA" id="ARBA00022723"/>
    </source>
</evidence>
<dbReference type="PANTHER" id="PTHR47197:SF3">
    <property type="entry name" value="DIHYDRO-HEME D1 DEHYDROGENASE"/>
    <property type="match status" value="1"/>
</dbReference>
<dbReference type="KEGG" id="uru:DSM104443_01205"/>
<accession>A0A6M4GSC1</accession>
<dbReference type="InterPro" id="IPR000601">
    <property type="entry name" value="PKD_dom"/>
</dbReference>
<dbReference type="Gene3D" id="1.10.760.10">
    <property type="entry name" value="Cytochrome c-like domain"/>
    <property type="match status" value="1"/>
</dbReference>
<feature type="signal peptide" evidence="6">
    <location>
        <begin position="1"/>
        <end position="24"/>
    </location>
</feature>
<dbReference type="Pfam" id="PF13205">
    <property type="entry name" value="Big_5"/>
    <property type="match status" value="1"/>
</dbReference>
<evidence type="ECO:0000259" key="7">
    <source>
        <dbReference type="PROSITE" id="PS50093"/>
    </source>
</evidence>
<dbReference type="InterPro" id="IPR009056">
    <property type="entry name" value="Cyt_c-like_dom"/>
</dbReference>
<feature type="domain" description="PKD" evidence="7">
    <location>
        <begin position="643"/>
        <end position="730"/>
    </location>
</feature>
<dbReference type="InterPro" id="IPR013211">
    <property type="entry name" value="LVIVD"/>
</dbReference>
<organism evidence="9 10">
    <name type="scientific">Usitatibacter rugosus</name>
    <dbReference type="NCBI Taxonomy" id="2732067"/>
    <lineage>
        <taxon>Bacteria</taxon>
        <taxon>Pseudomonadati</taxon>
        <taxon>Pseudomonadota</taxon>
        <taxon>Betaproteobacteria</taxon>
        <taxon>Nitrosomonadales</taxon>
        <taxon>Usitatibacteraceae</taxon>
        <taxon>Usitatibacter</taxon>
    </lineage>
</organism>
<evidence type="ECO:0000256" key="4">
    <source>
        <dbReference type="ARBA" id="ARBA00023004"/>
    </source>
</evidence>
<sequence>MAKLERACALLSAVLAMLILPAHAQVHTSPNDGPGLGNLTYTPAELFTTLSRIAAPPTTPRQGPGNVDMVNGYLMVLTESDGGGTANSAAIEFWNVGNPRLPFRVVRHNNAETFGNRENHGFGLSSSYPGDYLVVQGHNGLLFWDVTDPLNVRLLKYLALPGIAAGDYSGAWWSFWQAPYVYVAGQGSGLYVVDATDPSNPVLVRRMLTSEIGGFNIGIAQAIGNLLVVAGSQSNGHRQATLDISDPVNPRVLNVYNHGNTKRGYSMMVAGGKVYTSGGDGGLVQMHSYNLTHDGVITPHQSAGPLPGTGNFENGGYASIQSGYVFSGFSNRAAKFKIDPVMTAVGQAASGNAGDDEDFAVALGNVMFVGDDHGTGSTIVAHQAEPDTIAPWIEWVHPADESVNQAVTSRVGVSVSEIFDLDSANAATFIVRPVGGSAISGKYSKQHHLLNFSPDQPLLANTTYEVIVEGLRDYGGNVGGRFTSTFKTGAQLAVTGLTYAGGTTAPLGSVGRFTNGVPLYSDRILTGTQYFVRTPYTPSFEGRTYILTRNDDKQGTAIDSLRFDLHYDAMVYVLLDPRVPVPSWLSSWTATGEVVTTSDATSPTRVVYSKAFPIGPVVLGGNESPTANASMYNVVVIPVAESPPDCTLDAPGPITVGSAGSFSATGTGGSVRYSWDFGDGSPHTALSPTPGATHAYSQPGRYSVVLNVSNNAGNGSCTVTQVVHYPLTSLPSKASSTIAYGNGIVYAVNADNDSVTAVDAATLLARWEVVVGTHPRTVALAPNGDVWVVNQDDASISVLHPVTGAGLGTHLLPRGTQPYGIVFSGDKAYVTLHATGELARLGMNGVIEARVAVGPKPRGIAISGDGTRILVSQFVSKGTTGKVREVNGATFEMVRTFELAFDPEEDSSVAGRGAPNYLTSLTISPDGRSVAVPSKKDNLARGQIRDGQDLTFETMVRAIVSEIDLVANAENLVARIDINDRAMPQAAIYSPFGDVLLVSTQGTNTVEFFDAHSGNTLGNAQTGRAPQGMVFSPDASRLFVHNFMGRSVSVFDSADLVAGRANATPLLAEIATITVEKLPPEIVQGKRIFYNAADTRMSRDQYISCASCHLDGGSDEQVWDFRQVGEGFRNTINLIGKAGMKHGRVHWTANFDEIQDFENDIRHFAGGTGFLSDTVFAATASPLGAPKSGYSADLDALAAYVTSLDKFPPSPYRHADAANGGSSPSDVELGRRTFVRSCMSCHAGDNFTDGKRWDVGTIKPTSGVGQGVPLANVGFRTPSLRNVWATSPYLHDGSAATVADVLQNTVHVGALTASEKVGLQAYLSRLDAAEPAPASCPTSTATGSNYNVMAFGSASLVNGESHGSVGVGGSASLSSYSIASRVTGVTARLITGGSASWNNGSVGTGGSGVIRVAGAAAIGQSVGRSSLQSGVSVENWNALRAQQNALSDRLAAMPGTPGVMGSGNSLTCTGTNATWNVCTVSATQLSQAQTLNLNYPATSSVLVNVTGGAATVRNGQMTWNGQPLQGNAAASQVIVNMAQMGGLVIEAWGWGGTLLAPRATLTHRNSAIDGQVIVGTLSATASYRCSMFMGTLPQ</sequence>
<reference evidence="9 10" key="1">
    <citation type="submission" date="2020-04" db="EMBL/GenBank/DDBJ databases">
        <title>Usitatibacter rugosus gen. nov., sp. nov. and Usitatibacter palustris sp. nov., novel members of Usitatibacteraceae fam. nov. within the order Nitrosomonadales isolated from soil.</title>
        <authorList>
            <person name="Huber K.J."/>
            <person name="Neumann-Schaal M."/>
            <person name="Geppert A."/>
            <person name="Luckner M."/>
            <person name="Wanner G."/>
            <person name="Overmann J."/>
        </authorList>
    </citation>
    <scope>NUCLEOTIDE SEQUENCE [LARGE SCALE GENOMIC DNA]</scope>
    <source>
        <strain evidence="9 10">0125_3</strain>
    </source>
</reference>
<keyword evidence="3 6" id="KW-0732">Signal</keyword>
<dbReference type="Gene3D" id="2.130.10.10">
    <property type="entry name" value="YVTN repeat-like/Quinoprotein amine dehydrogenase"/>
    <property type="match status" value="2"/>
</dbReference>
<dbReference type="PANTHER" id="PTHR47197">
    <property type="entry name" value="PROTEIN NIRF"/>
    <property type="match status" value="1"/>
</dbReference>
<evidence type="ECO:0000313" key="10">
    <source>
        <dbReference type="Proteomes" id="UP000501534"/>
    </source>
</evidence>
<dbReference type="NCBIfam" id="TIGR04215">
    <property type="entry name" value="choice_anch_A"/>
    <property type="match status" value="1"/>
</dbReference>
<evidence type="ECO:0000256" key="6">
    <source>
        <dbReference type="SAM" id="SignalP"/>
    </source>
</evidence>
<proteinExistence type="predicted"/>